<organism evidence="3 4">
    <name type="scientific">Gallaecimonas xiamenensis 3-C-1</name>
    <dbReference type="NCBI Taxonomy" id="745411"/>
    <lineage>
        <taxon>Bacteria</taxon>
        <taxon>Pseudomonadati</taxon>
        <taxon>Pseudomonadota</taxon>
        <taxon>Gammaproteobacteria</taxon>
        <taxon>Enterobacterales</taxon>
        <taxon>Gallaecimonadaceae</taxon>
        <taxon>Gallaecimonas</taxon>
    </lineage>
</organism>
<evidence type="ECO:0000313" key="3">
    <source>
        <dbReference type="EMBL" id="EKE67727.1"/>
    </source>
</evidence>
<keyword evidence="2" id="KW-0472">Membrane</keyword>
<comment type="caution">
    <text evidence="3">The sequence shown here is derived from an EMBL/GenBank/DDBJ whole genome shotgun (WGS) entry which is preliminary data.</text>
</comment>
<dbReference type="InterPro" id="IPR012902">
    <property type="entry name" value="N_methyl_site"/>
</dbReference>
<dbReference type="AlphaFoldDB" id="K2IYW9"/>
<keyword evidence="2" id="KW-1133">Transmembrane helix</keyword>
<dbReference type="SUPFAM" id="SSF54523">
    <property type="entry name" value="Pili subunits"/>
    <property type="match status" value="1"/>
</dbReference>
<dbReference type="RefSeq" id="WP_008486654.1">
    <property type="nucleotide sequence ID" value="NZ_AMRI01000038.1"/>
</dbReference>
<evidence type="ECO:0000313" key="4">
    <source>
        <dbReference type="Proteomes" id="UP000006755"/>
    </source>
</evidence>
<sequence>MQKQQGFTLIELVVVIIILGILAVTAVPKFIDLQDDAKKATAQGVEASIKGAAQMVYAKSLIAGNEDQAAASVAVATIGTVNTVYGYPAAADVKNVIDVSDPWAEVSGAAGTFQYAEDTGCQVVYTEAASASAAAKTQVNCG</sequence>
<evidence type="ECO:0000256" key="1">
    <source>
        <dbReference type="ARBA" id="ARBA00004167"/>
    </source>
</evidence>
<dbReference type="EMBL" id="AMRI01000038">
    <property type="protein sequence ID" value="EKE67727.1"/>
    <property type="molecule type" value="Genomic_DNA"/>
</dbReference>
<dbReference type="PANTHER" id="PTHR30093">
    <property type="entry name" value="GENERAL SECRETION PATHWAY PROTEIN G"/>
    <property type="match status" value="1"/>
</dbReference>
<evidence type="ECO:0000256" key="2">
    <source>
        <dbReference type="SAM" id="Phobius"/>
    </source>
</evidence>
<dbReference type="PANTHER" id="PTHR30093:SF7">
    <property type="entry name" value="MSHA MAJOR PILIN SUBUNIT MSHA"/>
    <property type="match status" value="1"/>
</dbReference>
<dbReference type="Pfam" id="PF07963">
    <property type="entry name" value="N_methyl"/>
    <property type="match status" value="1"/>
</dbReference>
<protein>
    <submittedName>
        <fullName evidence="3">Methylation site containing protein</fullName>
    </submittedName>
</protein>
<dbReference type="PROSITE" id="PS00409">
    <property type="entry name" value="PROKAR_NTER_METHYL"/>
    <property type="match status" value="1"/>
</dbReference>
<comment type="subcellular location">
    <subcellularLocation>
        <location evidence="1">Membrane</location>
        <topology evidence="1">Single-pass membrane protein</topology>
    </subcellularLocation>
</comment>
<dbReference type="Proteomes" id="UP000006755">
    <property type="component" value="Unassembled WGS sequence"/>
</dbReference>
<dbReference type="STRING" id="745411.B3C1_18231"/>
<reference evidence="3 4" key="1">
    <citation type="journal article" date="2012" name="J. Bacteriol.">
        <title>Genome Sequence of Gallaecimonas xiamenensis Type Strain 3-C-1.</title>
        <authorList>
            <person name="Lai Q."/>
            <person name="Wang L."/>
            <person name="Wang W."/>
            <person name="Shao Z."/>
        </authorList>
    </citation>
    <scope>NUCLEOTIDE SEQUENCE [LARGE SCALE GENOMIC DNA]</scope>
    <source>
        <strain evidence="3 4">3-C-1</strain>
    </source>
</reference>
<dbReference type="GO" id="GO:0016020">
    <property type="term" value="C:membrane"/>
    <property type="evidence" value="ECO:0007669"/>
    <property type="project" value="UniProtKB-SubCell"/>
</dbReference>
<dbReference type="NCBIfam" id="TIGR02532">
    <property type="entry name" value="IV_pilin_GFxxxE"/>
    <property type="match status" value="1"/>
</dbReference>
<dbReference type="OrthoDB" id="5902365at2"/>
<gene>
    <name evidence="3" type="ORF">B3C1_18231</name>
</gene>
<proteinExistence type="predicted"/>
<dbReference type="Gene3D" id="3.30.700.10">
    <property type="entry name" value="Glycoprotein, Type 4 Pilin"/>
    <property type="match status" value="1"/>
</dbReference>
<keyword evidence="4" id="KW-1185">Reference proteome</keyword>
<feature type="transmembrane region" description="Helical" evidence="2">
    <location>
        <begin position="12"/>
        <end position="31"/>
    </location>
</feature>
<keyword evidence="2" id="KW-0812">Transmembrane</keyword>
<accession>K2IYW9</accession>
<name>K2IYW9_9GAMM</name>
<dbReference type="InterPro" id="IPR045584">
    <property type="entry name" value="Pilin-like"/>
</dbReference>
<dbReference type="eggNOG" id="COG2165">
    <property type="taxonomic scope" value="Bacteria"/>
</dbReference>